<keyword evidence="2" id="KW-0472">Membrane</keyword>
<organism evidence="4 5">
    <name type="scientific">Alternaria dauci</name>
    <dbReference type="NCBI Taxonomy" id="48095"/>
    <lineage>
        <taxon>Eukaryota</taxon>
        <taxon>Fungi</taxon>
        <taxon>Dikarya</taxon>
        <taxon>Ascomycota</taxon>
        <taxon>Pezizomycotina</taxon>
        <taxon>Dothideomycetes</taxon>
        <taxon>Pleosporomycetidae</taxon>
        <taxon>Pleosporales</taxon>
        <taxon>Pleosporineae</taxon>
        <taxon>Pleosporaceae</taxon>
        <taxon>Alternaria</taxon>
        <taxon>Alternaria sect. Porri</taxon>
    </lineage>
</organism>
<reference evidence="4 5" key="1">
    <citation type="submission" date="2024-09" db="EMBL/GenBank/DDBJ databases">
        <title>T2T genomes of carrot and Alternaria dauci and their utility for understanding host-pathogen interaction during carrot leaf blight disease.</title>
        <authorList>
            <person name="Liu W."/>
            <person name="Xu S."/>
            <person name="Ou C."/>
            <person name="Liu X."/>
            <person name="Zhuang F."/>
            <person name="Deng X.W."/>
        </authorList>
    </citation>
    <scope>NUCLEOTIDE SEQUENCE [LARGE SCALE GENOMIC DNA]</scope>
    <source>
        <strain evidence="4 5">A2016</strain>
    </source>
</reference>
<feature type="transmembrane region" description="Helical" evidence="2">
    <location>
        <begin position="178"/>
        <end position="201"/>
    </location>
</feature>
<evidence type="ECO:0000256" key="1">
    <source>
        <dbReference type="SAM" id="MobiDB-lite"/>
    </source>
</evidence>
<comment type="caution">
    <text evidence="4">The sequence shown here is derived from an EMBL/GenBank/DDBJ whole genome shotgun (WGS) entry which is preliminary data.</text>
</comment>
<evidence type="ECO:0000256" key="2">
    <source>
        <dbReference type="SAM" id="Phobius"/>
    </source>
</evidence>
<feature type="region of interest" description="Disordered" evidence="1">
    <location>
        <begin position="239"/>
        <end position="262"/>
    </location>
</feature>
<keyword evidence="2" id="KW-1133">Transmembrane helix</keyword>
<evidence type="ECO:0000256" key="3">
    <source>
        <dbReference type="SAM" id="SignalP"/>
    </source>
</evidence>
<dbReference type="RefSeq" id="XP_069311011.1">
    <property type="nucleotide sequence ID" value="XM_069448101.1"/>
</dbReference>
<dbReference type="EMBL" id="JBHGVX010000001">
    <property type="protein sequence ID" value="KAL1800427.1"/>
    <property type="molecule type" value="Genomic_DNA"/>
</dbReference>
<protein>
    <recommendedName>
        <fullName evidence="6">Extracellular membrane protein CFEM domain-containing protein</fullName>
    </recommendedName>
</protein>
<feature type="signal peptide" evidence="3">
    <location>
        <begin position="1"/>
        <end position="23"/>
    </location>
</feature>
<keyword evidence="3" id="KW-0732">Signal</keyword>
<dbReference type="GeneID" id="96081091"/>
<keyword evidence="2" id="KW-0812">Transmembrane</keyword>
<name>A0ABR3UVX2_9PLEO</name>
<evidence type="ECO:0000313" key="5">
    <source>
        <dbReference type="Proteomes" id="UP001578633"/>
    </source>
</evidence>
<proteinExistence type="predicted"/>
<sequence>MMFRIRVEFALALLLALANIVAASGPTSIFIDQIDEYALLATCAELELSTIVRNMEYGCGDGGNGAFTSFTCFCYESSAKFSSMIGAHVATECPDDPSQNTTALSVFSSYCEIGGSRLAEIAAATTSITLITSSLPSTFASPASTPQSATSTPTISVSSSQPGEAAGQAPASRNNRTVAIAAGVTVPVVVLASVFAAFFLFRRHRNNKKKDSKYNACEVDASTVDASRAGTCYEVSDKGQIAAEMPNPDPQELDGESRGRGI</sequence>
<evidence type="ECO:0008006" key="6">
    <source>
        <dbReference type="Google" id="ProtNLM"/>
    </source>
</evidence>
<feature type="region of interest" description="Disordered" evidence="1">
    <location>
        <begin position="142"/>
        <end position="170"/>
    </location>
</feature>
<feature type="chain" id="PRO_5046343787" description="Extracellular membrane protein CFEM domain-containing protein" evidence="3">
    <location>
        <begin position="24"/>
        <end position="262"/>
    </location>
</feature>
<dbReference type="CDD" id="cd12087">
    <property type="entry name" value="TM_EGFR-like"/>
    <property type="match status" value="1"/>
</dbReference>
<dbReference type="Proteomes" id="UP001578633">
    <property type="component" value="Chromosome 1"/>
</dbReference>
<gene>
    <name evidence="4" type="ORF">ACET3X_000769</name>
</gene>
<feature type="compositionally biased region" description="Low complexity" evidence="1">
    <location>
        <begin position="142"/>
        <end position="156"/>
    </location>
</feature>
<accession>A0ABR3UVX2</accession>
<keyword evidence="5" id="KW-1185">Reference proteome</keyword>
<evidence type="ECO:0000313" key="4">
    <source>
        <dbReference type="EMBL" id="KAL1800427.1"/>
    </source>
</evidence>